<dbReference type="Pfam" id="PF06271">
    <property type="entry name" value="RDD"/>
    <property type="match status" value="1"/>
</dbReference>
<dbReference type="Proteomes" id="UP000677804">
    <property type="component" value="Chromosome"/>
</dbReference>
<evidence type="ECO:0000256" key="6">
    <source>
        <dbReference type="SAM" id="Phobius"/>
    </source>
</evidence>
<feature type="domain" description="RDD" evidence="7">
    <location>
        <begin position="39"/>
        <end position="161"/>
    </location>
</feature>
<comment type="subcellular location">
    <subcellularLocation>
        <location evidence="1">Membrane</location>
        <topology evidence="1">Multi-pass membrane protein</topology>
    </subcellularLocation>
</comment>
<feature type="transmembrane region" description="Helical" evidence="6">
    <location>
        <begin position="45"/>
        <end position="65"/>
    </location>
</feature>
<evidence type="ECO:0000256" key="2">
    <source>
        <dbReference type="ARBA" id="ARBA00022692"/>
    </source>
</evidence>
<sequence>MVTRDSVGSWLEGGPRGDDDGRAAGAALGLPASGPGSMARLGRRLVALAIDWVACLAVSAVLLPARSDGAFLLRGDSLGTLAVFAVENLVLVATLGHTLGHRVAGLQVRRLLRPAVGRPPVPAPGAPGPVAALLRTFLLCLVLPAVVWDADGRGLHDRAAGTVLVRR</sequence>
<evidence type="ECO:0000256" key="1">
    <source>
        <dbReference type="ARBA" id="ARBA00004141"/>
    </source>
</evidence>
<dbReference type="InterPro" id="IPR010432">
    <property type="entry name" value="RDD"/>
</dbReference>
<organism evidence="8 9">
    <name type="scientific">Cellulomonas wangleii</name>
    <dbReference type="NCBI Taxonomy" id="2816956"/>
    <lineage>
        <taxon>Bacteria</taxon>
        <taxon>Bacillati</taxon>
        <taxon>Actinomycetota</taxon>
        <taxon>Actinomycetes</taxon>
        <taxon>Micrococcales</taxon>
        <taxon>Cellulomonadaceae</taxon>
        <taxon>Cellulomonas</taxon>
    </lineage>
</organism>
<keyword evidence="2 6" id="KW-0812">Transmembrane</keyword>
<dbReference type="PIRSF" id="PIRSF021697">
    <property type="entry name" value="UCP021697"/>
    <property type="match status" value="1"/>
</dbReference>
<dbReference type="EMBL" id="CP074405">
    <property type="protein sequence ID" value="QVI61020.1"/>
    <property type="molecule type" value="Genomic_DNA"/>
</dbReference>
<protein>
    <submittedName>
        <fullName evidence="8">RDD family protein</fullName>
    </submittedName>
</protein>
<evidence type="ECO:0000259" key="7">
    <source>
        <dbReference type="Pfam" id="PF06271"/>
    </source>
</evidence>
<evidence type="ECO:0000313" key="9">
    <source>
        <dbReference type="Proteomes" id="UP000677804"/>
    </source>
</evidence>
<evidence type="ECO:0000256" key="5">
    <source>
        <dbReference type="SAM" id="MobiDB-lite"/>
    </source>
</evidence>
<reference evidence="8 9" key="1">
    <citation type="submission" date="2021-05" db="EMBL/GenBank/DDBJ databases">
        <title>Novel species in genus Cellulomonas.</title>
        <authorList>
            <person name="Zhang G."/>
        </authorList>
    </citation>
    <scope>NUCLEOTIDE SEQUENCE [LARGE SCALE GENOMIC DNA]</scope>
    <source>
        <strain evidence="9">zg-ZUI222</strain>
    </source>
</reference>
<gene>
    <name evidence="8" type="ORF">KG103_10825</name>
</gene>
<name>A0ABX8D0P6_9CELL</name>
<evidence type="ECO:0000313" key="8">
    <source>
        <dbReference type="EMBL" id="QVI61020.1"/>
    </source>
</evidence>
<feature type="region of interest" description="Disordered" evidence="5">
    <location>
        <begin position="1"/>
        <end position="26"/>
    </location>
</feature>
<keyword evidence="3 6" id="KW-1133">Transmembrane helix</keyword>
<keyword evidence="9" id="KW-1185">Reference proteome</keyword>
<dbReference type="InterPro" id="IPR016795">
    <property type="entry name" value="UCP021697"/>
</dbReference>
<proteinExistence type="predicted"/>
<keyword evidence="4 6" id="KW-0472">Membrane</keyword>
<dbReference type="RefSeq" id="WP_207341123.1">
    <property type="nucleotide sequence ID" value="NZ_CP074405.1"/>
</dbReference>
<evidence type="ECO:0000256" key="3">
    <source>
        <dbReference type="ARBA" id="ARBA00022989"/>
    </source>
</evidence>
<evidence type="ECO:0000256" key="4">
    <source>
        <dbReference type="ARBA" id="ARBA00023136"/>
    </source>
</evidence>
<accession>A0ABX8D0P6</accession>
<feature type="transmembrane region" description="Helical" evidence="6">
    <location>
        <begin position="77"/>
        <end position="100"/>
    </location>
</feature>